<protein>
    <submittedName>
        <fullName evidence="1">Uncharacterized protein</fullName>
    </submittedName>
</protein>
<proteinExistence type="predicted"/>
<dbReference type="AlphaFoldDB" id="A0A392PC39"/>
<sequence length="35" mass="4114">LAFKGGFPKCLDTYQLVSESGFRWLIKDYLQRDDC</sequence>
<dbReference type="Proteomes" id="UP000265520">
    <property type="component" value="Unassembled WGS sequence"/>
</dbReference>
<organism evidence="1 2">
    <name type="scientific">Trifolium medium</name>
    <dbReference type="NCBI Taxonomy" id="97028"/>
    <lineage>
        <taxon>Eukaryota</taxon>
        <taxon>Viridiplantae</taxon>
        <taxon>Streptophyta</taxon>
        <taxon>Embryophyta</taxon>
        <taxon>Tracheophyta</taxon>
        <taxon>Spermatophyta</taxon>
        <taxon>Magnoliopsida</taxon>
        <taxon>eudicotyledons</taxon>
        <taxon>Gunneridae</taxon>
        <taxon>Pentapetalae</taxon>
        <taxon>rosids</taxon>
        <taxon>fabids</taxon>
        <taxon>Fabales</taxon>
        <taxon>Fabaceae</taxon>
        <taxon>Papilionoideae</taxon>
        <taxon>50 kb inversion clade</taxon>
        <taxon>NPAAA clade</taxon>
        <taxon>Hologalegina</taxon>
        <taxon>IRL clade</taxon>
        <taxon>Trifolieae</taxon>
        <taxon>Trifolium</taxon>
    </lineage>
</organism>
<keyword evidence="2" id="KW-1185">Reference proteome</keyword>
<dbReference type="EMBL" id="LXQA010071133">
    <property type="protein sequence ID" value="MCI09030.1"/>
    <property type="molecule type" value="Genomic_DNA"/>
</dbReference>
<comment type="caution">
    <text evidence="1">The sequence shown here is derived from an EMBL/GenBank/DDBJ whole genome shotgun (WGS) entry which is preliminary data.</text>
</comment>
<evidence type="ECO:0000313" key="1">
    <source>
        <dbReference type="EMBL" id="MCI09030.1"/>
    </source>
</evidence>
<accession>A0A392PC39</accession>
<evidence type="ECO:0000313" key="2">
    <source>
        <dbReference type="Proteomes" id="UP000265520"/>
    </source>
</evidence>
<reference evidence="1 2" key="1">
    <citation type="journal article" date="2018" name="Front. Plant Sci.">
        <title>Red Clover (Trifolium pratense) and Zigzag Clover (T. medium) - A Picture of Genomic Similarities and Differences.</title>
        <authorList>
            <person name="Dluhosova J."/>
            <person name="Istvanek J."/>
            <person name="Nedelnik J."/>
            <person name="Repkova J."/>
        </authorList>
    </citation>
    <scope>NUCLEOTIDE SEQUENCE [LARGE SCALE GENOMIC DNA]</scope>
    <source>
        <strain evidence="2">cv. 10/8</strain>
        <tissue evidence="1">Leaf</tissue>
    </source>
</reference>
<feature type="non-terminal residue" evidence="1">
    <location>
        <position position="1"/>
    </location>
</feature>
<name>A0A392PC39_9FABA</name>